<protein>
    <recommendedName>
        <fullName evidence="4">Alpha-1,6-mannosyl-glycoprotein 6-beta-N-acetylglucosaminyltransferase</fullName>
    </recommendedName>
</protein>
<dbReference type="Proteomes" id="UP000279259">
    <property type="component" value="Unassembled WGS sequence"/>
</dbReference>
<name>A0A427YMF2_9TREE</name>
<comment type="caution">
    <text evidence="2">The sequence shown here is derived from an EMBL/GenBank/DDBJ whole genome shotgun (WGS) entry which is preliminary data.</text>
</comment>
<sequence>MRWPSRPSLPILALVTTAILLLTAYHHPETASLLLPSSFSLPSQPEYPIEVWPAAFPAPHTMEADEWNGHVLADLEHCKREGNCRPNQEKVVLLASEQVLGGFLDAWKGGEGVWAVSIVSADHLSVRQPSSLARPKPFTSWDIRSSCVSMAQKSRAGWAGQSERSVSTEPSLIALRGAPEVVPPCTGYQGGPYAGRQRMSRQSRCKADMPHIAMADGEPKLTIHISFNYGFFRNGNTDLDQRWILSAEPGAPKDLSTFTVLPYSQEAECKAIEYIPHSERPRKAWMFAKQATYLYLPDRYFAWNRSYFDLSAHDARLGGMTWKGAYQINDGYFRDRIVDEPLAAIPAVENMGEIGGEAFAQELANSRMLVGIGEPFLSPSPYLALCLGTPFLNPILDWHPDDQFDKDWWLTQHYVLQDLGPPYVYHVFAHDYKSFVKSIEAALDNPPPRGKIPPGHDEAAVREAVAGWVETDWEAEARGIREQVGDDQFDWAM</sequence>
<keyword evidence="3" id="KW-1185">Reference proteome</keyword>
<dbReference type="AlphaFoldDB" id="A0A427YMF2"/>
<evidence type="ECO:0008006" key="4">
    <source>
        <dbReference type="Google" id="ProtNLM"/>
    </source>
</evidence>
<organism evidence="2 3">
    <name type="scientific">Saitozyma podzolica</name>
    <dbReference type="NCBI Taxonomy" id="1890683"/>
    <lineage>
        <taxon>Eukaryota</taxon>
        <taxon>Fungi</taxon>
        <taxon>Dikarya</taxon>
        <taxon>Basidiomycota</taxon>
        <taxon>Agaricomycotina</taxon>
        <taxon>Tremellomycetes</taxon>
        <taxon>Tremellales</taxon>
        <taxon>Trimorphomycetaceae</taxon>
        <taxon>Saitozyma</taxon>
    </lineage>
</organism>
<evidence type="ECO:0000256" key="1">
    <source>
        <dbReference type="SAM" id="SignalP"/>
    </source>
</evidence>
<evidence type="ECO:0000313" key="2">
    <source>
        <dbReference type="EMBL" id="RSH92221.1"/>
    </source>
</evidence>
<reference evidence="2 3" key="1">
    <citation type="submission" date="2018-11" db="EMBL/GenBank/DDBJ databases">
        <title>Genome sequence of Saitozyma podzolica DSM 27192.</title>
        <authorList>
            <person name="Aliyu H."/>
            <person name="Gorte O."/>
            <person name="Ochsenreither K."/>
        </authorList>
    </citation>
    <scope>NUCLEOTIDE SEQUENCE [LARGE SCALE GENOMIC DNA]</scope>
    <source>
        <strain evidence="2 3">DSM 27192</strain>
    </source>
</reference>
<dbReference type="EMBL" id="RSCD01000006">
    <property type="protein sequence ID" value="RSH92221.1"/>
    <property type="molecule type" value="Genomic_DNA"/>
</dbReference>
<dbReference type="STRING" id="1890683.A0A427YMF2"/>
<feature type="chain" id="PRO_5019573496" description="Alpha-1,6-mannosyl-glycoprotein 6-beta-N-acetylglucosaminyltransferase" evidence="1">
    <location>
        <begin position="25"/>
        <end position="493"/>
    </location>
</feature>
<evidence type="ECO:0000313" key="3">
    <source>
        <dbReference type="Proteomes" id="UP000279259"/>
    </source>
</evidence>
<gene>
    <name evidence="2" type="ORF">EHS25_008636</name>
</gene>
<keyword evidence="1" id="KW-0732">Signal</keyword>
<dbReference type="OrthoDB" id="2113294at2759"/>
<proteinExistence type="predicted"/>
<feature type="signal peptide" evidence="1">
    <location>
        <begin position="1"/>
        <end position="24"/>
    </location>
</feature>
<accession>A0A427YMF2</accession>